<evidence type="ECO:0000313" key="3">
    <source>
        <dbReference type="Proteomes" id="UP000562395"/>
    </source>
</evidence>
<dbReference type="InterPro" id="IPR004045">
    <property type="entry name" value="Glutathione_S-Trfase_N"/>
</dbReference>
<feature type="domain" description="GST N-terminal" evidence="1">
    <location>
        <begin position="1"/>
        <end position="67"/>
    </location>
</feature>
<keyword evidence="3" id="KW-1185">Reference proteome</keyword>
<dbReference type="Gene3D" id="3.40.30.10">
    <property type="entry name" value="Glutaredoxin"/>
    <property type="match status" value="1"/>
</dbReference>
<reference evidence="2 3" key="1">
    <citation type="submission" date="2020-08" db="EMBL/GenBank/DDBJ databases">
        <title>Genomic Encyclopedia of Type Strains, Phase IV (KMG-IV): sequencing the most valuable type-strain genomes for metagenomic binning, comparative biology and taxonomic classification.</title>
        <authorList>
            <person name="Goeker M."/>
        </authorList>
    </citation>
    <scope>NUCLEOTIDE SEQUENCE [LARGE SCALE GENOMIC DNA]</scope>
    <source>
        <strain evidence="2 3">DSM 14552</strain>
    </source>
</reference>
<evidence type="ECO:0000313" key="2">
    <source>
        <dbReference type="EMBL" id="MBB3858820.1"/>
    </source>
</evidence>
<dbReference type="RefSeq" id="WP_221214442.1">
    <property type="nucleotide sequence ID" value="NZ_JACICY010000001.1"/>
</dbReference>
<comment type="caution">
    <text evidence="2">The sequence shown here is derived from an EMBL/GenBank/DDBJ whole genome shotgun (WGS) entry which is preliminary data.</text>
</comment>
<dbReference type="GO" id="GO:0016740">
    <property type="term" value="F:transferase activity"/>
    <property type="evidence" value="ECO:0007669"/>
    <property type="project" value="UniProtKB-KW"/>
</dbReference>
<organism evidence="2 3">
    <name type="scientific">Novosphingobium hassiacum</name>
    <dbReference type="NCBI Taxonomy" id="173676"/>
    <lineage>
        <taxon>Bacteria</taxon>
        <taxon>Pseudomonadati</taxon>
        <taxon>Pseudomonadota</taxon>
        <taxon>Alphaproteobacteria</taxon>
        <taxon>Sphingomonadales</taxon>
        <taxon>Sphingomonadaceae</taxon>
        <taxon>Novosphingobium</taxon>
    </lineage>
</organism>
<evidence type="ECO:0000259" key="1">
    <source>
        <dbReference type="PROSITE" id="PS50404"/>
    </source>
</evidence>
<dbReference type="EMBL" id="JACICY010000001">
    <property type="protein sequence ID" value="MBB3858820.1"/>
    <property type="molecule type" value="Genomic_DNA"/>
</dbReference>
<protein>
    <submittedName>
        <fullName evidence="2">Glutathione S-transferase</fullName>
    </submittedName>
</protein>
<keyword evidence="2" id="KW-0808">Transferase</keyword>
<dbReference type="SUPFAM" id="SSF52833">
    <property type="entry name" value="Thioredoxin-like"/>
    <property type="match status" value="1"/>
</dbReference>
<name>A0A7W5ZRS9_9SPHN</name>
<dbReference type="PANTHER" id="PTHR44051">
    <property type="entry name" value="GLUTATHIONE S-TRANSFERASE-RELATED"/>
    <property type="match status" value="1"/>
</dbReference>
<dbReference type="InterPro" id="IPR036249">
    <property type="entry name" value="Thioredoxin-like_sf"/>
</dbReference>
<dbReference type="PROSITE" id="PS50404">
    <property type="entry name" value="GST_NTER"/>
    <property type="match status" value="1"/>
</dbReference>
<sequence length="67" mass="7313">MIELFTMGAPSPGKVSIMLEEVGLPYEWHWVNAYAGEHKQPAFLAKSPNGLLPAMIDHDAPDGPLLL</sequence>
<gene>
    <name evidence="2" type="ORF">GGQ88_000060</name>
</gene>
<accession>A0A7W5ZRS9</accession>
<dbReference type="AlphaFoldDB" id="A0A7W5ZRS9"/>
<dbReference type="Proteomes" id="UP000562395">
    <property type="component" value="Unassembled WGS sequence"/>
</dbReference>
<proteinExistence type="predicted"/>
<dbReference type="Pfam" id="PF13409">
    <property type="entry name" value="GST_N_2"/>
    <property type="match status" value="1"/>
</dbReference>
<dbReference type="PANTHER" id="PTHR44051:SF8">
    <property type="entry name" value="GLUTATHIONE S-TRANSFERASE GSTA"/>
    <property type="match status" value="1"/>
</dbReference>